<dbReference type="AlphaFoldDB" id="A0A133VR60"/>
<organism evidence="1 2">
    <name type="scientific">candidate division MSBL1 archaeon SCGC-AAA385M02</name>
    <dbReference type="NCBI Taxonomy" id="1698287"/>
    <lineage>
        <taxon>Archaea</taxon>
        <taxon>Methanobacteriati</taxon>
        <taxon>Methanobacteriota</taxon>
        <taxon>candidate division MSBL1</taxon>
    </lineage>
</organism>
<dbReference type="EMBL" id="LHYL01000002">
    <property type="protein sequence ID" value="KXB08934.1"/>
    <property type="molecule type" value="Genomic_DNA"/>
</dbReference>
<sequence>MRFYNYVNESKSDHLYGLTLCDIDNTLFNTFAKIEVKDKETDKTIKELDNQEFNSYTLKDGEYFDFGQFASAKFFKETSIPIEATVNRINKMISQIKEKGSKSKVIFLTARADFDDKETLLDTFRKYGIDVDFKPNVYIERTGNMKSGTVESKKEKVIMKYLKEGIYRRVRMLDDHVGNVKMFADLADKVPENIINKVRENANIPEGSDEPVMTFYSLLVQSSGKLKLYSEKEIK</sequence>
<evidence type="ECO:0000313" key="1">
    <source>
        <dbReference type="EMBL" id="KXB08934.1"/>
    </source>
</evidence>
<dbReference type="InterPro" id="IPR023214">
    <property type="entry name" value="HAD_sf"/>
</dbReference>
<gene>
    <name evidence="1" type="ORF">AKJ59_00275</name>
</gene>
<dbReference type="Gene3D" id="3.40.50.1000">
    <property type="entry name" value="HAD superfamily/HAD-like"/>
    <property type="match status" value="1"/>
</dbReference>
<accession>A0A133VR60</accession>
<protein>
    <submittedName>
        <fullName evidence="1">Uncharacterized protein</fullName>
    </submittedName>
</protein>
<evidence type="ECO:0000313" key="2">
    <source>
        <dbReference type="Proteomes" id="UP000070248"/>
    </source>
</evidence>
<comment type="caution">
    <text evidence="1">The sequence shown here is derived from an EMBL/GenBank/DDBJ whole genome shotgun (WGS) entry which is preliminary data.</text>
</comment>
<dbReference type="Proteomes" id="UP000070248">
    <property type="component" value="Unassembled WGS sequence"/>
</dbReference>
<keyword evidence="2" id="KW-1185">Reference proteome</keyword>
<name>A0A133VR60_9EURY</name>
<reference evidence="1 2" key="1">
    <citation type="journal article" date="2016" name="Sci. Rep.">
        <title>Metabolic traits of an uncultured archaeal lineage -MSBL1- from brine pools of the Red Sea.</title>
        <authorList>
            <person name="Mwirichia R."/>
            <person name="Alam I."/>
            <person name="Rashid M."/>
            <person name="Vinu M."/>
            <person name="Ba-Alawi W."/>
            <person name="Anthony Kamau A."/>
            <person name="Kamanda Ngugi D."/>
            <person name="Goker M."/>
            <person name="Klenk H.P."/>
            <person name="Bajic V."/>
            <person name="Stingl U."/>
        </authorList>
    </citation>
    <scope>NUCLEOTIDE SEQUENCE [LARGE SCALE GENOMIC DNA]</scope>
    <source>
        <strain evidence="1">SCGC-AAA385M02</strain>
    </source>
</reference>
<proteinExistence type="predicted"/>